<evidence type="ECO:0000313" key="1">
    <source>
        <dbReference type="EMBL" id="NRS91170.1"/>
    </source>
</evidence>
<dbReference type="AlphaFoldDB" id="A0A8J8K3Z5"/>
<keyword evidence="2" id="KW-1185">Reference proteome</keyword>
<name>A0A8J8K3Z5_9FLAO</name>
<reference evidence="1" key="1">
    <citation type="submission" date="2020-05" db="EMBL/GenBank/DDBJ databases">
        <title>Genomic Encyclopedia of Type Strains, Phase IV (KMG-V): Genome sequencing to study the core and pangenomes of soil and plant-associated prokaryotes.</title>
        <authorList>
            <person name="Whitman W."/>
        </authorList>
    </citation>
    <scope>NUCLEOTIDE SEQUENCE</scope>
    <source>
        <strain evidence="1">16F</strain>
    </source>
</reference>
<proteinExistence type="predicted"/>
<evidence type="ECO:0000313" key="2">
    <source>
        <dbReference type="Proteomes" id="UP000610746"/>
    </source>
</evidence>
<comment type="caution">
    <text evidence="1">The sequence shown here is derived from an EMBL/GenBank/DDBJ whole genome shotgun (WGS) entry which is preliminary data.</text>
</comment>
<protein>
    <submittedName>
        <fullName evidence="1">Uncharacterized protein</fullName>
    </submittedName>
</protein>
<dbReference type="Proteomes" id="UP000610746">
    <property type="component" value="Unassembled WGS sequence"/>
</dbReference>
<dbReference type="RefSeq" id="WP_173777798.1">
    <property type="nucleotide sequence ID" value="NZ_JABSNO010000001.1"/>
</dbReference>
<accession>A0A8J8K3Z5</accession>
<dbReference type="EMBL" id="JABSNO010000001">
    <property type="protein sequence ID" value="NRS91170.1"/>
    <property type="molecule type" value="Genomic_DNA"/>
</dbReference>
<organism evidence="1 2">
    <name type="scientific">Frigoriflavimonas asaccharolytica</name>
    <dbReference type="NCBI Taxonomy" id="2735899"/>
    <lineage>
        <taxon>Bacteria</taxon>
        <taxon>Pseudomonadati</taxon>
        <taxon>Bacteroidota</taxon>
        <taxon>Flavobacteriia</taxon>
        <taxon>Flavobacteriales</taxon>
        <taxon>Weeksellaceae</taxon>
        <taxon>Frigoriflavimonas</taxon>
    </lineage>
</organism>
<sequence>MQNSTDILQKVFSETKEILQKLSDCQSIDDFLALDKERLKLQDYTNFLKIYKEFEEEIDNSQSFSDTINEEISDNQSQIDEWDEFNNNDFFEKVEEEESFDEIEQIENSDDFDKELPVENILTSQNDDNSNSDFEAEDKILIVDENITEEEMNSQETVEISMEDIISSPEIQPIISSEEVEILEIKHQEEKKLRLSNIKGVKKMETLFEDDFFEKFSTIENVSNTEIPIESNVSLEQMEVQKEKPIFKLDLNDRIAFTKKLFSGSQNDLNEAVTKLNVFTNLEDAKEYLSELYYDKNWEKEDEFAQRLWSLVESKFQ</sequence>
<gene>
    <name evidence="1" type="ORF">HNQ03_000235</name>
</gene>